<dbReference type="STRING" id="1122991.GCA_000613445_01669"/>
<dbReference type="RefSeq" id="WP_110370357.1">
    <property type="nucleotide sequence ID" value="NZ_QJJX01000024.1"/>
</dbReference>
<protein>
    <recommendedName>
        <fullName evidence="4">CAAX prenyl protease-like protein</fullName>
    </recommendedName>
</protein>
<dbReference type="Proteomes" id="UP000248314">
    <property type="component" value="Unassembled WGS sequence"/>
</dbReference>
<reference evidence="2 3" key="1">
    <citation type="submission" date="2018-05" db="EMBL/GenBank/DDBJ databases">
        <title>Genomic Encyclopedia of Type Strains, Phase I: the one thousand microbial genomes (KMG-I) project.</title>
        <authorList>
            <person name="Kyrpides N."/>
        </authorList>
    </citation>
    <scope>NUCLEOTIDE SEQUENCE [LARGE SCALE GENOMIC DNA]</scope>
    <source>
        <strain evidence="2 3">DSM 15611</strain>
    </source>
</reference>
<feature type="transmembrane region" description="Helical" evidence="1">
    <location>
        <begin position="214"/>
        <end position="235"/>
    </location>
</feature>
<accession>A0A318HS45</accession>
<feature type="transmembrane region" description="Helical" evidence="1">
    <location>
        <begin position="130"/>
        <end position="149"/>
    </location>
</feature>
<sequence length="236" mass="26302">MKHLIDIKRLFSTYDKSNRSKTYIITKTIVLFLGLSVCAELFIAVCYFLLPSCMTNLVRATAESLTINGVKSFSLKAWVWVIIIAPMMEETTHRLWLSMKKTHVAVSVALGLYYVLGFIMVNYVQNHVVGAISCGVVSVFAGMMFYSLVSEDALEKIKCNSLLYPIIVLLGCMAFSLAHLTNYMITVQVLLFGVVSCFRQLAGGISLSYLRINLGFFYAVLFHCSINLVACLLATL</sequence>
<keyword evidence="1" id="KW-1133">Transmembrane helix</keyword>
<proteinExistence type="predicted"/>
<evidence type="ECO:0000256" key="1">
    <source>
        <dbReference type="SAM" id="Phobius"/>
    </source>
</evidence>
<keyword evidence="1" id="KW-0472">Membrane</keyword>
<evidence type="ECO:0000313" key="2">
    <source>
        <dbReference type="EMBL" id="PXX21072.1"/>
    </source>
</evidence>
<comment type="caution">
    <text evidence="2">The sequence shown here is derived from an EMBL/GenBank/DDBJ whole genome shotgun (WGS) entry which is preliminary data.</text>
</comment>
<dbReference type="EMBL" id="QJJX01000024">
    <property type="protein sequence ID" value="PXX21072.1"/>
    <property type="molecule type" value="Genomic_DNA"/>
</dbReference>
<keyword evidence="1" id="KW-0812">Transmembrane</keyword>
<organism evidence="2 3">
    <name type="scientific">Hoylesella shahii DSM 15611 = JCM 12083</name>
    <dbReference type="NCBI Taxonomy" id="1122991"/>
    <lineage>
        <taxon>Bacteria</taxon>
        <taxon>Pseudomonadati</taxon>
        <taxon>Bacteroidota</taxon>
        <taxon>Bacteroidia</taxon>
        <taxon>Bacteroidales</taxon>
        <taxon>Prevotellaceae</taxon>
        <taxon>Hoylesella</taxon>
    </lineage>
</organism>
<name>A0A318HS45_9BACT</name>
<feature type="transmembrane region" description="Helical" evidence="1">
    <location>
        <begin position="29"/>
        <end position="50"/>
    </location>
</feature>
<keyword evidence="3" id="KW-1185">Reference proteome</keyword>
<evidence type="ECO:0000313" key="3">
    <source>
        <dbReference type="Proteomes" id="UP000248314"/>
    </source>
</evidence>
<evidence type="ECO:0008006" key="4">
    <source>
        <dbReference type="Google" id="ProtNLM"/>
    </source>
</evidence>
<feature type="transmembrane region" description="Helical" evidence="1">
    <location>
        <begin position="161"/>
        <end position="178"/>
    </location>
</feature>
<dbReference type="AlphaFoldDB" id="A0A318HS45"/>
<feature type="transmembrane region" description="Helical" evidence="1">
    <location>
        <begin position="104"/>
        <end position="124"/>
    </location>
</feature>
<gene>
    <name evidence="2" type="ORF">EJ73_01967</name>
</gene>
<feature type="transmembrane region" description="Helical" evidence="1">
    <location>
        <begin position="184"/>
        <end position="202"/>
    </location>
</feature>